<protein>
    <submittedName>
        <fullName evidence="2">Peptidase</fullName>
    </submittedName>
</protein>
<comment type="caution">
    <text evidence="2">The sequence shown here is derived from an EMBL/GenBank/DDBJ whole genome shotgun (WGS) entry which is preliminary data.</text>
</comment>
<evidence type="ECO:0000313" key="3">
    <source>
        <dbReference type="Proteomes" id="UP000186040"/>
    </source>
</evidence>
<evidence type="ECO:0000313" key="2">
    <source>
        <dbReference type="EMBL" id="OLR89467.1"/>
    </source>
</evidence>
<keyword evidence="1" id="KW-0812">Transmembrane</keyword>
<proteinExistence type="predicted"/>
<dbReference type="Proteomes" id="UP000186040">
    <property type="component" value="Unassembled WGS sequence"/>
</dbReference>
<name>A0A1Q9LBR3_9PSEU</name>
<keyword evidence="1" id="KW-1133">Transmembrane helix</keyword>
<accession>A0A1Q9LBR3</accession>
<keyword evidence="3" id="KW-1185">Reference proteome</keyword>
<dbReference type="AlphaFoldDB" id="A0A1Q9LBR3"/>
<dbReference type="RefSeq" id="WP_075978650.1">
    <property type="nucleotide sequence ID" value="NZ_MKQR01000032.1"/>
</dbReference>
<reference evidence="2 3" key="1">
    <citation type="submission" date="2016-10" db="EMBL/GenBank/DDBJ databases">
        <title>The Draft Genome Sequence of Actinokineospora bangkokensis 44EHWT reveals the biosynthetic pathway of antifungal compounds Thailandins with unusual extender unit butylmalonyl-CoA.</title>
        <authorList>
            <person name="Greule A."/>
            <person name="Intra B."/>
            <person name="Flemming S."/>
            <person name="Rommel M.G."/>
            <person name="Panbangred W."/>
            <person name="Bechthold A."/>
        </authorList>
    </citation>
    <scope>NUCLEOTIDE SEQUENCE [LARGE SCALE GENOMIC DNA]</scope>
    <source>
        <strain evidence="2 3">44EHW</strain>
    </source>
</reference>
<dbReference type="EMBL" id="MKQR01000032">
    <property type="protein sequence ID" value="OLR89467.1"/>
    <property type="molecule type" value="Genomic_DNA"/>
</dbReference>
<evidence type="ECO:0000256" key="1">
    <source>
        <dbReference type="SAM" id="Phobius"/>
    </source>
</evidence>
<organism evidence="2 3">
    <name type="scientific">Actinokineospora bangkokensis</name>
    <dbReference type="NCBI Taxonomy" id="1193682"/>
    <lineage>
        <taxon>Bacteria</taxon>
        <taxon>Bacillati</taxon>
        <taxon>Actinomycetota</taxon>
        <taxon>Actinomycetes</taxon>
        <taxon>Pseudonocardiales</taxon>
        <taxon>Pseudonocardiaceae</taxon>
        <taxon>Actinokineospora</taxon>
    </lineage>
</organism>
<gene>
    <name evidence="2" type="ORF">BJP25_05105</name>
</gene>
<dbReference type="STRING" id="1193682.BJP25_05105"/>
<keyword evidence="1" id="KW-0472">Membrane</keyword>
<sequence>MYRAPGAGLGVGGGTALAVTGADVGWWIALGIALLITGVLLLRAARRRRSAAG</sequence>
<feature type="transmembrane region" description="Helical" evidence="1">
    <location>
        <begin position="24"/>
        <end position="42"/>
    </location>
</feature>